<dbReference type="InterPro" id="IPR036390">
    <property type="entry name" value="WH_DNA-bd_sf"/>
</dbReference>
<dbReference type="InterPro" id="IPR057321">
    <property type="entry name" value="RFX1-4/6/8-like_BCD"/>
</dbReference>
<accession>A0A084FXB6</accession>
<dbReference type="PANTHER" id="PTHR12619:SF5">
    <property type="entry name" value="TRANSCRIPTION FACTOR RFX4"/>
    <property type="match status" value="1"/>
</dbReference>
<dbReference type="KEGG" id="sapo:SAPIO_CDS9685"/>
<evidence type="ECO:0000256" key="2">
    <source>
        <dbReference type="SAM" id="MobiDB-lite"/>
    </source>
</evidence>
<dbReference type="GO" id="GO:0000981">
    <property type="term" value="F:DNA-binding transcription factor activity, RNA polymerase II-specific"/>
    <property type="evidence" value="ECO:0007669"/>
    <property type="project" value="TreeGrafter"/>
</dbReference>
<gene>
    <name evidence="4" type="ORF">SAPIO_CDS9685</name>
</gene>
<sequence>MSASTDPSAIAKARRRTLSRASTASIHSISTQPNLDQSFADAQEVYASQWASSMHGAAKALVATAQMSPEDAILQAASHMQSAGREYQMDPSMDASMAHSVSFQHDGSFVRRDMSASLSMTDLGAFTDHDSQMMDAKNGDMMEVTTSQPVVLKPAASRSSANNEREMQQLFMANKHRSLQDIARELHGNERGPNSERQRQVFAMLWINQVCARGKGSVPRGRVYANYASRCATERITVLNPASFGKLVRVLFPGLKTRRLGVRGESKYHYVNFTLTEDQADLVEPEPPQPLALPEVSSFSQSFNSFPAPANSVSADKGNIPSPEEQTGGAVQQLTNHTSSHSLYNVPGVTTVDQLHSTTAKTSLDLAFSPTAEEQLQQSEAIILPRIEPFLPKGTDPDAAKSLAALYRSHCTSLVECIRYCKEKTFFHLYTSFQGTLTMPVHKLLGSPSVAQWIEECDFILYQRMMRIISSLTLQVVPKPVLDTLRSISERLVPHIRESFQGQPPHVIRAKEAPATIFAALIDRALRVNLTAHAAANMLSNPANRDQMYHDWISMVRVRKVAECVPTRGMDDLVKLLLSEIRDLLNPVNVQWEFECMTIYGDVAARNGRQGSGEESASTESHNVLDRWVAFLRSLPGRFPYASATDIVWCVQRVGTAVMRDLTLAQGKSFGSWWVTKCWIDEMVSFMAEHGGFMKQKSTQASLATQRPRAATKEAARQGPGSGPRYNSESDDFHLSNLSQAQPDKAQFPQRGNGAQDANLEADGNPHDDSGIGIRTPEEDFPLDKYGFITTDESRLLTQQSTTTL</sequence>
<reference evidence="4 5" key="1">
    <citation type="journal article" date="2014" name="Genome Announc.">
        <title>Draft genome sequence of the pathogenic fungus Scedosporium apiospermum.</title>
        <authorList>
            <person name="Vandeputte P."/>
            <person name="Ghamrawi S."/>
            <person name="Rechenmann M."/>
            <person name="Iltis A."/>
            <person name="Giraud S."/>
            <person name="Fleury M."/>
            <person name="Thornton C."/>
            <person name="Delhaes L."/>
            <person name="Meyer W."/>
            <person name="Papon N."/>
            <person name="Bouchara J.P."/>
        </authorList>
    </citation>
    <scope>NUCLEOTIDE SEQUENCE [LARGE SCALE GENOMIC DNA]</scope>
    <source>
        <strain evidence="4 5">IHEM 14462</strain>
    </source>
</reference>
<dbReference type="AlphaFoldDB" id="A0A084FXB6"/>
<dbReference type="OMA" id="MIWLREN"/>
<name>A0A084FXB6_PSEDA</name>
<keyword evidence="5" id="KW-1185">Reference proteome</keyword>
<feature type="domain" description="RFX-type winged-helix" evidence="3">
    <location>
        <begin position="203"/>
        <end position="286"/>
    </location>
</feature>
<feature type="region of interest" description="Disordered" evidence="2">
    <location>
        <begin position="1"/>
        <end position="29"/>
    </location>
</feature>
<dbReference type="Gene3D" id="1.10.10.10">
    <property type="entry name" value="Winged helix-like DNA-binding domain superfamily/Winged helix DNA-binding domain"/>
    <property type="match status" value="1"/>
</dbReference>
<feature type="region of interest" description="Disordered" evidence="2">
    <location>
        <begin position="698"/>
        <end position="732"/>
    </location>
</feature>
<dbReference type="VEuPathDB" id="FungiDB:SAPIO_CDS9685"/>
<dbReference type="Pfam" id="PF25340">
    <property type="entry name" value="BCD_RFX"/>
    <property type="match status" value="1"/>
</dbReference>
<dbReference type="Proteomes" id="UP000028545">
    <property type="component" value="Unassembled WGS sequence"/>
</dbReference>
<dbReference type="PANTHER" id="PTHR12619">
    <property type="entry name" value="RFX TRANSCRIPTION FACTOR FAMILY"/>
    <property type="match status" value="1"/>
</dbReference>
<dbReference type="GeneID" id="27728757"/>
<dbReference type="HOGENOM" id="CLU_011526_0_0_1"/>
<protein>
    <recommendedName>
        <fullName evidence="3">RFX-type winged-helix domain-containing protein</fullName>
    </recommendedName>
</protein>
<evidence type="ECO:0000313" key="4">
    <source>
        <dbReference type="EMBL" id="KEZ39728.1"/>
    </source>
</evidence>
<dbReference type="RefSeq" id="XP_016639527.1">
    <property type="nucleotide sequence ID" value="XM_016791017.1"/>
</dbReference>
<dbReference type="InterPro" id="IPR039779">
    <property type="entry name" value="RFX-like"/>
</dbReference>
<dbReference type="FunFam" id="1.10.10.10:FF:000119">
    <property type="entry name" value="DNA damage and replication checkpoint protein"/>
    <property type="match status" value="1"/>
</dbReference>
<comment type="caution">
    <text evidence="4">The sequence shown here is derived from an EMBL/GenBank/DDBJ whole genome shotgun (WGS) entry which is preliminary data.</text>
</comment>
<dbReference type="InterPro" id="IPR036388">
    <property type="entry name" value="WH-like_DNA-bd_sf"/>
</dbReference>
<organism evidence="4 5">
    <name type="scientific">Pseudallescheria apiosperma</name>
    <name type="common">Scedosporium apiospermum</name>
    <dbReference type="NCBI Taxonomy" id="563466"/>
    <lineage>
        <taxon>Eukaryota</taxon>
        <taxon>Fungi</taxon>
        <taxon>Dikarya</taxon>
        <taxon>Ascomycota</taxon>
        <taxon>Pezizomycotina</taxon>
        <taxon>Sordariomycetes</taxon>
        <taxon>Hypocreomycetidae</taxon>
        <taxon>Microascales</taxon>
        <taxon>Microascaceae</taxon>
        <taxon>Scedosporium</taxon>
    </lineage>
</organism>
<evidence type="ECO:0000256" key="1">
    <source>
        <dbReference type="ARBA" id="ARBA00023125"/>
    </source>
</evidence>
<dbReference type="InterPro" id="IPR003150">
    <property type="entry name" value="DNA-bd_RFX"/>
</dbReference>
<evidence type="ECO:0000313" key="5">
    <source>
        <dbReference type="Proteomes" id="UP000028545"/>
    </source>
</evidence>
<dbReference type="EMBL" id="JOWA01000143">
    <property type="protein sequence ID" value="KEZ39728.1"/>
    <property type="molecule type" value="Genomic_DNA"/>
</dbReference>
<dbReference type="OrthoDB" id="10056949at2759"/>
<dbReference type="Pfam" id="PF02257">
    <property type="entry name" value="RFX_DNA_binding"/>
    <property type="match status" value="1"/>
</dbReference>
<evidence type="ECO:0000259" key="3">
    <source>
        <dbReference type="PROSITE" id="PS51526"/>
    </source>
</evidence>
<proteinExistence type="predicted"/>
<dbReference type="SUPFAM" id="SSF46785">
    <property type="entry name" value="Winged helix' DNA-binding domain"/>
    <property type="match status" value="1"/>
</dbReference>
<feature type="region of interest" description="Disordered" evidence="2">
    <location>
        <begin position="310"/>
        <end position="332"/>
    </location>
</feature>
<dbReference type="PROSITE" id="PS51526">
    <property type="entry name" value="RFX_DBD"/>
    <property type="match status" value="1"/>
</dbReference>
<feature type="region of interest" description="Disordered" evidence="2">
    <location>
        <begin position="744"/>
        <end position="780"/>
    </location>
</feature>
<keyword evidence="1" id="KW-0238">DNA-binding</keyword>
<dbReference type="GO" id="GO:0000978">
    <property type="term" value="F:RNA polymerase II cis-regulatory region sequence-specific DNA binding"/>
    <property type="evidence" value="ECO:0007669"/>
    <property type="project" value="TreeGrafter"/>
</dbReference>